<evidence type="ECO:0000259" key="6">
    <source>
        <dbReference type="PROSITE" id="PS50090"/>
    </source>
</evidence>
<feature type="domain" description="Myb-like" evidence="6">
    <location>
        <begin position="62"/>
        <end position="112"/>
    </location>
</feature>
<dbReference type="SMR" id="A0A978VFE4"/>
<evidence type="ECO:0000256" key="5">
    <source>
        <dbReference type="SAM" id="MobiDB-lite"/>
    </source>
</evidence>
<feature type="compositionally biased region" description="Low complexity" evidence="5">
    <location>
        <begin position="175"/>
        <end position="199"/>
    </location>
</feature>
<feature type="compositionally biased region" description="Polar residues" evidence="5">
    <location>
        <begin position="260"/>
        <end position="277"/>
    </location>
</feature>
<dbReference type="Proteomes" id="UP000813462">
    <property type="component" value="Unassembled WGS sequence"/>
</dbReference>
<protein>
    <recommendedName>
        <fullName evidence="10">Myb-related protein 306-like</fullName>
    </recommendedName>
</protein>
<dbReference type="SUPFAM" id="SSF46689">
    <property type="entry name" value="Homeodomain-like"/>
    <property type="match status" value="1"/>
</dbReference>
<dbReference type="Gene3D" id="1.10.10.60">
    <property type="entry name" value="Homeodomain-like"/>
    <property type="match status" value="2"/>
</dbReference>
<evidence type="ECO:0000256" key="3">
    <source>
        <dbReference type="ARBA" id="ARBA00023125"/>
    </source>
</evidence>
<evidence type="ECO:0000256" key="2">
    <source>
        <dbReference type="ARBA" id="ARBA00022737"/>
    </source>
</evidence>
<dbReference type="InterPro" id="IPR001005">
    <property type="entry name" value="SANT/Myb"/>
</dbReference>
<evidence type="ECO:0000256" key="1">
    <source>
        <dbReference type="ARBA" id="ARBA00004123"/>
    </source>
</evidence>
<dbReference type="CDD" id="cd00167">
    <property type="entry name" value="SANT"/>
    <property type="match status" value="2"/>
</dbReference>
<dbReference type="PANTHER" id="PTHR10641">
    <property type="entry name" value="MYB FAMILY TRANSCRIPTION FACTOR"/>
    <property type="match status" value="1"/>
</dbReference>
<reference evidence="8" key="1">
    <citation type="journal article" date="2021" name="Front. Plant Sci.">
        <title>Chromosome-Scale Genome Assembly for Chinese Sour Jujube and Insights Into Its Genome Evolution and Domestication Signature.</title>
        <authorList>
            <person name="Shen L.-Y."/>
            <person name="Luo H."/>
            <person name="Wang X.-L."/>
            <person name="Wang X.-M."/>
            <person name="Qiu X.-J."/>
            <person name="Liu H."/>
            <person name="Zhou S.-S."/>
            <person name="Jia K.-H."/>
            <person name="Nie S."/>
            <person name="Bao Y.-T."/>
            <person name="Zhang R.-G."/>
            <person name="Yun Q.-Z."/>
            <person name="Chai Y.-H."/>
            <person name="Lu J.-Y."/>
            <person name="Li Y."/>
            <person name="Zhao S.-W."/>
            <person name="Mao J.-F."/>
            <person name="Jia S.-G."/>
            <person name="Mao Y.-M."/>
        </authorList>
    </citation>
    <scope>NUCLEOTIDE SEQUENCE</scope>
    <source>
        <strain evidence="8">AT0</strain>
        <tissue evidence="8">Leaf</tissue>
    </source>
</reference>
<feature type="compositionally biased region" description="Polar residues" evidence="5">
    <location>
        <begin position="220"/>
        <end position="251"/>
    </location>
</feature>
<feature type="region of interest" description="Disordered" evidence="5">
    <location>
        <begin position="214"/>
        <end position="280"/>
    </location>
</feature>
<dbReference type="AlphaFoldDB" id="A0A978VFE4"/>
<dbReference type="GO" id="GO:0009733">
    <property type="term" value="P:response to auxin"/>
    <property type="evidence" value="ECO:0007669"/>
    <property type="project" value="TreeGrafter"/>
</dbReference>
<comment type="subcellular location">
    <subcellularLocation>
        <location evidence="1">Nucleus</location>
    </subcellularLocation>
</comment>
<feature type="domain" description="HTH myb-type" evidence="7">
    <location>
        <begin position="62"/>
        <end position="116"/>
    </location>
</feature>
<dbReference type="PANTHER" id="PTHR10641:SF1356">
    <property type="entry name" value="OS07G0484700 PROTEIN"/>
    <property type="match status" value="1"/>
</dbReference>
<evidence type="ECO:0000313" key="9">
    <source>
        <dbReference type="Proteomes" id="UP000813462"/>
    </source>
</evidence>
<dbReference type="GO" id="GO:0005634">
    <property type="term" value="C:nucleus"/>
    <property type="evidence" value="ECO:0007669"/>
    <property type="project" value="UniProtKB-SubCell"/>
</dbReference>
<dbReference type="PROSITE" id="PS50090">
    <property type="entry name" value="MYB_LIKE"/>
    <property type="match status" value="2"/>
</dbReference>
<feature type="compositionally biased region" description="Polar residues" evidence="5">
    <location>
        <begin position="129"/>
        <end position="138"/>
    </location>
</feature>
<organism evidence="8 9">
    <name type="scientific">Ziziphus jujuba var. spinosa</name>
    <dbReference type="NCBI Taxonomy" id="714518"/>
    <lineage>
        <taxon>Eukaryota</taxon>
        <taxon>Viridiplantae</taxon>
        <taxon>Streptophyta</taxon>
        <taxon>Embryophyta</taxon>
        <taxon>Tracheophyta</taxon>
        <taxon>Spermatophyta</taxon>
        <taxon>Magnoliopsida</taxon>
        <taxon>eudicotyledons</taxon>
        <taxon>Gunneridae</taxon>
        <taxon>Pentapetalae</taxon>
        <taxon>rosids</taxon>
        <taxon>fabids</taxon>
        <taxon>Rosales</taxon>
        <taxon>Rhamnaceae</taxon>
        <taxon>Paliureae</taxon>
        <taxon>Ziziphus</taxon>
    </lineage>
</organism>
<feature type="region of interest" description="Disordered" evidence="5">
    <location>
        <begin position="166"/>
        <end position="199"/>
    </location>
</feature>
<evidence type="ECO:0008006" key="10">
    <source>
        <dbReference type="Google" id="ProtNLM"/>
    </source>
</evidence>
<feature type="domain" description="HTH myb-type" evidence="7">
    <location>
        <begin position="9"/>
        <end position="61"/>
    </location>
</feature>
<evidence type="ECO:0000256" key="4">
    <source>
        <dbReference type="ARBA" id="ARBA00023242"/>
    </source>
</evidence>
<dbReference type="GO" id="GO:0003677">
    <property type="term" value="F:DNA binding"/>
    <property type="evidence" value="ECO:0007669"/>
    <property type="project" value="UniProtKB-KW"/>
</dbReference>
<sequence>MGRPPCCDKVGVKKGPWTPEEDIILVSYIQEHGPGNWRSVPSNTGLLRCSKSCRLRWTNYLRPGIKRGNFTDQEEKMIIHLQALLGNRWAAIASYLPQRTDNDIKNYWNTHLKRKLRKLQTGVDGHSQDGFSSSQQISKGQWERRLQTDIHMAKQALWEALSLDKPSSDLSETKQSNTNSYQSSSTNRSSQGSSSSYASSADNIARLLETWMKKSPKPAAQTNSETTQSNSFNNNIATGSNSSEGAQSATTPEAFDHSLFSFNTSTSDGSQSVSADETTTTNLTPETSLFQVESKPNLEQQVPLTLLEKWLLDDGGVQGHEELINMSLEETSTAGLF</sequence>
<dbReference type="SMART" id="SM00717">
    <property type="entry name" value="SANT"/>
    <property type="match status" value="2"/>
</dbReference>
<accession>A0A978VFE4</accession>
<proteinExistence type="predicted"/>
<dbReference type="InterPro" id="IPR017930">
    <property type="entry name" value="Myb_dom"/>
</dbReference>
<name>A0A978VFE4_ZIZJJ</name>
<dbReference type="InterPro" id="IPR015495">
    <property type="entry name" value="Myb_TF_plants"/>
</dbReference>
<keyword evidence="3" id="KW-0238">DNA-binding</keyword>
<evidence type="ECO:0000259" key="7">
    <source>
        <dbReference type="PROSITE" id="PS51294"/>
    </source>
</evidence>
<gene>
    <name evidence="8" type="ORF">FEM48_Zijuj05G0146500</name>
</gene>
<keyword evidence="4" id="KW-0539">Nucleus</keyword>
<dbReference type="FunFam" id="1.10.10.60:FF:000001">
    <property type="entry name" value="MYB-related transcription factor"/>
    <property type="match status" value="1"/>
</dbReference>
<dbReference type="OrthoDB" id="2143914at2759"/>
<keyword evidence="2" id="KW-0677">Repeat</keyword>
<dbReference type="FunFam" id="1.10.10.60:FF:000339">
    <property type="entry name" value="Transcription factor MYB30"/>
    <property type="match status" value="1"/>
</dbReference>
<dbReference type="InterPro" id="IPR009057">
    <property type="entry name" value="Homeodomain-like_sf"/>
</dbReference>
<dbReference type="EMBL" id="JAEACU010000005">
    <property type="protein sequence ID" value="KAH7529083.1"/>
    <property type="molecule type" value="Genomic_DNA"/>
</dbReference>
<dbReference type="PROSITE" id="PS51294">
    <property type="entry name" value="HTH_MYB"/>
    <property type="match status" value="2"/>
</dbReference>
<comment type="caution">
    <text evidence="8">The sequence shown here is derived from an EMBL/GenBank/DDBJ whole genome shotgun (WGS) entry which is preliminary data.</text>
</comment>
<feature type="region of interest" description="Disordered" evidence="5">
    <location>
        <begin position="119"/>
        <end position="138"/>
    </location>
</feature>
<evidence type="ECO:0000313" key="8">
    <source>
        <dbReference type="EMBL" id="KAH7529083.1"/>
    </source>
</evidence>
<feature type="domain" description="Myb-like" evidence="6">
    <location>
        <begin position="9"/>
        <end position="61"/>
    </location>
</feature>
<dbReference type="Pfam" id="PF00249">
    <property type="entry name" value="Myb_DNA-binding"/>
    <property type="match status" value="2"/>
</dbReference>